<reference evidence="2 3" key="1">
    <citation type="submission" date="2023-11" db="EMBL/GenBank/DDBJ databases">
        <title>Winogradskyella pelagius sp. nov., isolated from coastal sediment.</title>
        <authorList>
            <person name="Li F."/>
        </authorList>
    </citation>
    <scope>NUCLEOTIDE SEQUENCE [LARGE SCALE GENOMIC DNA]</scope>
    <source>
        <strain evidence="2 3">KCTC 23502</strain>
    </source>
</reference>
<gene>
    <name evidence="2" type="ORF">SNF14_11990</name>
</gene>
<comment type="caution">
    <text evidence="2">The sequence shown here is derived from an EMBL/GenBank/DDBJ whole genome shotgun (WGS) entry which is preliminary data.</text>
</comment>
<dbReference type="EMBL" id="JAXDAE010000012">
    <property type="protein sequence ID" value="MDY2588061.1"/>
    <property type="molecule type" value="Genomic_DNA"/>
</dbReference>
<dbReference type="Proteomes" id="UP001285855">
    <property type="component" value="Unassembled WGS sequence"/>
</dbReference>
<protein>
    <submittedName>
        <fullName evidence="2">Uncharacterized protein</fullName>
    </submittedName>
</protein>
<sequence length="98" mass="11735">MPIDGTYGRLSAHNQRFKELRRKKIERRENKIWRNSLSSTQRGESGIENNFETIDPKKLEAIKIEIRKKAKAQLRHELYLYLLSIIVTCGLIYFLFFY</sequence>
<proteinExistence type="predicted"/>
<keyword evidence="3" id="KW-1185">Reference proteome</keyword>
<keyword evidence="1" id="KW-0472">Membrane</keyword>
<keyword evidence="1" id="KW-1133">Transmembrane helix</keyword>
<keyword evidence="1" id="KW-0812">Transmembrane</keyword>
<organism evidence="2 3">
    <name type="scientific">Winogradskyella aquimaris</name>
    <dbReference type="NCBI Taxonomy" id="864074"/>
    <lineage>
        <taxon>Bacteria</taxon>
        <taxon>Pseudomonadati</taxon>
        <taxon>Bacteroidota</taxon>
        <taxon>Flavobacteriia</taxon>
        <taxon>Flavobacteriales</taxon>
        <taxon>Flavobacteriaceae</taxon>
        <taxon>Winogradskyella</taxon>
    </lineage>
</organism>
<dbReference type="RefSeq" id="WP_320556411.1">
    <property type="nucleotide sequence ID" value="NZ_JAXDAE010000012.1"/>
</dbReference>
<feature type="transmembrane region" description="Helical" evidence="1">
    <location>
        <begin position="78"/>
        <end position="96"/>
    </location>
</feature>
<evidence type="ECO:0000313" key="2">
    <source>
        <dbReference type="EMBL" id="MDY2588061.1"/>
    </source>
</evidence>
<evidence type="ECO:0000313" key="3">
    <source>
        <dbReference type="Proteomes" id="UP001285855"/>
    </source>
</evidence>
<evidence type="ECO:0000256" key="1">
    <source>
        <dbReference type="SAM" id="Phobius"/>
    </source>
</evidence>
<accession>A0ABU5ET32</accession>
<name>A0ABU5ET32_9FLAO</name>